<dbReference type="InterPro" id="IPR009003">
    <property type="entry name" value="Peptidase_S1_PA"/>
</dbReference>
<evidence type="ECO:0000256" key="8">
    <source>
        <dbReference type="ARBA" id="ARBA00022840"/>
    </source>
</evidence>
<evidence type="ECO:0000256" key="6">
    <source>
        <dbReference type="ARBA" id="ARBA00022801"/>
    </source>
</evidence>
<dbReference type="GO" id="GO:0004197">
    <property type="term" value="F:cysteine-type endopeptidase activity"/>
    <property type="evidence" value="ECO:0007669"/>
    <property type="project" value="InterPro"/>
</dbReference>
<evidence type="ECO:0000259" key="12">
    <source>
        <dbReference type="PROSITE" id="PS51874"/>
    </source>
</evidence>
<dbReference type="Gene3D" id="3.30.70.270">
    <property type="match status" value="1"/>
</dbReference>
<dbReference type="InterPro" id="IPR043128">
    <property type="entry name" value="Rev_trsase/Diguanyl_cyclase"/>
</dbReference>
<name>A0A218NJT6_9VIRU</name>
<dbReference type="EMBL" id="KY286102">
    <property type="protein sequence ID" value="ASG92543.1"/>
    <property type="molecule type" value="Genomic_RNA"/>
</dbReference>
<proteinExistence type="predicted"/>
<dbReference type="InterPro" id="IPR043504">
    <property type="entry name" value="Peptidase_S1_PA_chymotrypsin"/>
</dbReference>
<evidence type="ECO:0000313" key="13">
    <source>
        <dbReference type="EMBL" id="ASG92543.1"/>
    </source>
</evidence>
<feature type="domain" description="RdRp catalytic" evidence="10">
    <location>
        <begin position="1583"/>
        <end position="1705"/>
    </location>
</feature>
<dbReference type="InterPro" id="IPR014759">
    <property type="entry name" value="Helicase_SF3_ssRNA_vir"/>
</dbReference>
<dbReference type="InterPro" id="IPR043502">
    <property type="entry name" value="DNA/RNA_pol_sf"/>
</dbReference>
<dbReference type="InterPro" id="IPR007094">
    <property type="entry name" value="RNA-dir_pol_PSvirus"/>
</dbReference>
<dbReference type="GO" id="GO:0005524">
    <property type="term" value="F:ATP binding"/>
    <property type="evidence" value="ECO:0007669"/>
    <property type="project" value="UniProtKB-KW"/>
</dbReference>
<gene>
    <name evidence="13" type="ORF">Q_sR_OV_036_gene1</name>
</gene>
<sequence length="1834" mass="209304">MPSLLLCTDPNCPDYRTRYNADDTEEVNCTLVKMFKDMPLEKQKSEFLKNCIIASVDTYVAIDNRTWRDFYDGRNTLADYATGSLLRYFHHNFTNVDAPGIEDGLMLLRGALCNNYSAISDDGPLLDSLKVLSQLYFEDSRDYDVEYSWENMSHCFLCEGYERALGLYCKFIFKNCVGEPKPYDFSIMFTLCHGCDESKVNVFTSFRRVRKILARNRLAKMNKMFKKDLTVCGDVEANPGPIMSKFAISDSGPRYVAQGMLDKMLTHNHQVTVGMDDNMTSFITMLTSKVENSISSAQCYMSTACKLFLIVNNLNNKVNLAAIFIDLLISWNVTFTLAQKAWNFISTHCSTLLTYTAQSAGDNCIRAVAMLITCIMSVVGTMALPCQKLIDIVLRRTSDIGRATVGFKSIMDTLGGVFDSVYDTVYEFITGLPPTDEGMNKFLNDVRTWFDEVDQLSRLKICDSISVSYKDCRRIEHAHLAGLDFIKRMDQMKVSPQHREPFNRYWTLLSKLYDKVIAQGARRAEPRTEPVVIRVFGKAGCGKSGLVYLLAQDLCAIEGMAENFMDELYFRNQVQEFWDGYSGQMVTVIDDFGQVRDSLGNVNKEFLEVIRCKNIAKWPLHMASLEQKSRTNFISRAVILTSNELNYDTPSITCKEALTRRMDITVECRIKEQYRVSNRDVKLDTDKAANSIDPNIYEFVLYDGNNPTCKILSYDEFSEMCCEAYRKAYCVSRQRLEALKERGARLSGKTYVAQVAGTSKTFDRCVTPALWLQARSGTHKDLDLQLISDELLTREQCDDLIAQACDCYSYNDFMAIVYDYCLDKGLDIIAPVSSSYDYYALTCFIYDNDLTLNKRETTKFKFVNEMYTRFKETLQEYGENVRKGSGRLLLTIGGIVTGLLAMYSLKRYFWDKPDPESQSVALDFPVEPGFSSESRDEKRPKRPNLRREVKTVALCTRESRDEKRVRKPQPRREAEFFNTKKCNCNLKAMVNVCYNNLNKTVNLYKDDPRFQCKDSFCWICFGYATDLWMHKLQGKIREHYLTCEKHDLIDQAYDVYDAIMDDRYEEILNRDKFEAQAVIDVNAREIAVGPVAGNLYRLATRTPTGWKDRVNVLFVSGSVILTVKHTKDWLSDECMIYNQFVPDGIMFRRKECQFIDLVNRDGECIDAMLIALPTTIPAHRDLVSKFVDRNDINSFNVSSGNLLHLRNIHTKKSDILSFSMFALSNIKAMDYQDYTCTEDDGRITQYFVRDGYEYPAETEPGDCGSPLVASNNMLIGKILGIHIAGIADSRSCSALAVSVTRKMLETGLKQVKSYVAQIRVDLPQEGPCDLPPGNFIPIGKNKQLLPAPTKTKHSESPLFFPMIEFRESTKKPALLYKKEIDGELVDPLMKGLAKCGGVCPLIDTQMLERCVVSVTNFLKQNRDRTRKGPLTLEESIRGITGDPYIRSINRQSSPGIPWVFLKKTTLPGKQEWLGTDDELRIDHPDLIARLEKRQRLAEEGIRLETIWADTLKDELRPRDKVDAGKTRVFSAGPMDYVIFMRKYYLPFFAHMMMNRIDNFSAVGINAFDLDWHRLALKLKSKGKHVIDGDFANFDGTLSAQILWSVCDVINGVERDGCDNIRRVIFADIVNSFHLHADNIYGWTHSLTSGNPGTAIINTVYNILSMVYVFSKSTGLTPNEFFNHVYMVAYGDDNALCISDRIIDHFNMQTIAEQYKHIGMTYTDASKTSVLRKSKTLDDIGFLKRTFRFDDSLMRYVAPLDLDTILEMVMWVTNSSDPHTLCSSNVDRAYHELALHGESIFKEWSVILDELSNQNLSTPPILAHFLDYLGKDFGY</sequence>
<evidence type="ECO:0000256" key="1">
    <source>
        <dbReference type="ARBA" id="ARBA00022484"/>
    </source>
</evidence>
<feature type="domain" description="SF3 helicase" evidence="11">
    <location>
        <begin position="509"/>
        <end position="681"/>
    </location>
</feature>
<accession>A0A218NJT6</accession>
<dbReference type="Pfam" id="PF00910">
    <property type="entry name" value="RNA_helicase"/>
    <property type="match status" value="1"/>
</dbReference>
<dbReference type="GO" id="GO:0003723">
    <property type="term" value="F:RNA binding"/>
    <property type="evidence" value="ECO:0007669"/>
    <property type="project" value="InterPro"/>
</dbReference>
<keyword evidence="5" id="KW-0547">Nucleotide-binding</keyword>
<keyword evidence="2" id="KW-0645">Protease</keyword>
<dbReference type="InterPro" id="IPR044067">
    <property type="entry name" value="PCV_3C_PRO"/>
</dbReference>
<dbReference type="PROSITE" id="PS50507">
    <property type="entry name" value="RDRP_SSRNA_POS"/>
    <property type="match status" value="1"/>
</dbReference>
<dbReference type="GO" id="GO:0006508">
    <property type="term" value="P:proteolysis"/>
    <property type="evidence" value="ECO:0007669"/>
    <property type="project" value="UniProtKB-KW"/>
</dbReference>
<dbReference type="SUPFAM" id="SSF56672">
    <property type="entry name" value="DNA/RNA polymerases"/>
    <property type="match status" value="1"/>
</dbReference>
<keyword evidence="3" id="KW-0808">Transferase</keyword>
<dbReference type="PROSITE" id="PS51874">
    <property type="entry name" value="PCV_3C_PRO"/>
    <property type="match status" value="1"/>
</dbReference>
<dbReference type="InterPro" id="IPR000605">
    <property type="entry name" value="Helicase_SF3_ssDNA/RNA_vir"/>
</dbReference>
<dbReference type="PRINTS" id="PR00918">
    <property type="entry name" value="CALICVIRUSNS"/>
</dbReference>
<dbReference type="GO" id="GO:0003724">
    <property type="term" value="F:RNA helicase activity"/>
    <property type="evidence" value="ECO:0007669"/>
    <property type="project" value="InterPro"/>
</dbReference>
<protein>
    <submittedName>
        <fullName evidence="13">Putative non-structural protein</fullName>
    </submittedName>
</protein>
<dbReference type="CDD" id="cd23194">
    <property type="entry name" value="Dicistroviridae_RdRp"/>
    <property type="match status" value="1"/>
</dbReference>
<evidence type="ECO:0000259" key="11">
    <source>
        <dbReference type="PROSITE" id="PS51218"/>
    </source>
</evidence>
<keyword evidence="6" id="KW-0378">Hydrolase</keyword>
<keyword evidence="9" id="KW-0693">Viral RNA replication</keyword>
<evidence type="ECO:0000256" key="5">
    <source>
        <dbReference type="ARBA" id="ARBA00022741"/>
    </source>
</evidence>
<dbReference type="GO" id="GO:0003968">
    <property type="term" value="F:RNA-directed RNA polymerase activity"/>
    <property type="evidence" value="ECO:0007669"/>
    <property type="project" value="UniProtKB-KW"/>
</dbReference>
<evidence type="ECO:0000259" key="10">
    <source>
        <dbReference type="PROSITE" id="PS50507"/>
    </source>
</evidence>
<dbReference type="PROSITE" id="PS51218">
    <property type="entry name" value="SF3_HELICASE_2"/>
    <property type="match status" value="1"/>
</dbReference>
<reference evidence="13" key="1">
    <citation type="submission" date="2016-12" db="EMBL/GenBank/DDBJ databases">
        <title>Virus-host infection dynamics for marine picoeukaryotes resolved from metatranscriptome.</title>
        <authorList>
            <person name="Moniruzzaman M."/>
            <person name="Wurch L.L."/>
            <person name="Alexander H."/>
            <person name="Dyhrman S.T."/>
            <person name="Gobler C.J."/>
            <person name="Wilhelm S.W."/>
        </authorList>
    </citation>
    <scope>NUCLEOTIDE SEQUENCE</scope>
    <source>
        <strain evidence="13">Q_sR_OV_036</strain>
    </source>
</reference>
<dbReference type="GO" id="GO:0006351">
    <property type="term" value="P:DNA-templated transcription"/>
    <property type="evidence" value="ECO:0007669"/>
    <property type="project" value="InterPro"/>
</dbReference>
<evidence type="ECO:0000256" key="7">
    <source>
        <dbReference type="ARBA" id="ARBA00022807"/>
    </source>
</evidence>
<keyword evidence="4" id="KW-0548">Nucleotidyltransferase</keyword>
<dbReference type="InterPro" id="IPR004004">
    <property type="entry name" value="Helic/Pol/Pept_Calicivir-typ"/>
</dbReference>
<evidence type="ECO:0000256" key="9">
    <source>
        <dbReference type="ARBA" id="ARBA00022953"/>
    </source>
</evidence>
<keyword evidence="7" id="KW-0788">Thiol protease</keyword>
<evidence type="ECO:0000256" key="4">
    <source>
        <dbReference type="ARBA" id="ARBA00022695"/>
    </source>
</evidence>
<keyword evidence="8" id="KW-0067">ATP-binding</keyword>
<dbReference type="Pfam" id="PF00680">
    <property type="entry name" value="RdRP_1"/>
    <property type="match status" value="1"/>
</dbReference>
<dbReference type="GO" id="GO:0039694">
    <property type="term" value="P:viral RNA genome replication"/>
    <property type="evidence" value="ECO:0007669"/>
    <property type="project" value="InterPro"/>
</dbReference>
<dbReference type="Gene3D" id="1.20.960.20">
    <property type="match status" value="1"/>
</dbReference>
<organism evidence="13">
    <name type="scientific">Picornavirales Q_sR_OV_036</name>
    <dbReference type="NCBI Taxonomy" id="2016077"/>
    <lineage>
        <taxon>Viruses</taxon>
        <taxon>Riboviria</taxon>
        <taxon>Orthornavirae</taxon>
        <taxon>Pisuviricota</taxon>
        <taxon>Pisoniviricetes</taxon>
        <taxon>Picornavirales</taxon>
    </lineage>
</organism>
<dbReference type="SUPFAM" id="SSF50494">
    <property type="entry name" value="Trypsin-like serine proteases"/>
    <property type="match status" value="1"/>
</dbReference>
<feature type="domain" description="Peptidase C3" evidence="12">
    <location>
        <begin position="1081"/>
        <end position="1304"/>
    </location>
</feature>
<dbReference type="InterPro" id="IPR001205">
    <property type="entry name" value="RNA-dir_pol_C"/>
</dbReference>
<keyword evidence="1" id="KW-0696">RNA-directed RNA polymerase</keyword>
<evidence type="ECO:0000256" key="2">
    <source>
        <dbReference type="ARBA" id="ARBA00022670"/>
    </source>
</evidence>
<dbReference type="Gene3D" id="2.40.10.10">
    <property type="entry name" value="Trypsin-like serine proteases"/>
    <property type="match status" value="1"/>
</dbReference>
<evidence type="ECO:0000256" key="3">
    <source>
        <dbReference type="ARBA" id="ARBA00022679"/>
    </source>
</evidence>